<dbReference type="Pfam" id="PF01568">
    <property type="entry name" value="Molydop_binding"/>
    <property type="match status" value="1"/>
</dbReference>
<evidence type="ECO:0000259" key="9">
    <source>
        <dbReference type="Pfam" id="PF01568"/>
    </source>
</evidence>
<keyword evidence="6" id="KW-0560">Oxidoreductase</keyword>
<dbReference type="PANTHER" id="PTHR43742:SF10">
    <property type="entry name" value="TRIMETHYLAMINE-N-OXIDE REDUCTASE 2"/>
    <property type="match status" value="1"/>
</dbReference>
<evidence type="ECO:0000313" key="11">
    <source>
        <dbReference type="Proteomes" id="UP000650616"/>
    </source>
</evidence>
<reference evidence="10 11" key="1">
    <citation type="submission" date="2015-08" db="EMBL/GenBank/DDBJ databases">
        <title>Comparative genomics of the Campylobacter concisus group.</title>
        <authorList>
            <person name="Yee E."/>
            <person name="Chapman M.H."/>
            <person name="Huynh S."/>
            <person name="Bono J.L."/>
            <person name="On S.L."/>
            <person name="St Leger J."/>
            <person name="Foster G."/>
            <person name="Parker C.T."/>
            <person name="Miller W.G."/>
        </authorList>
    </citation>
    <scope>NUCLEOTIDE SEQUENCE [LARGE SCALE GENOMIC DNA]</scope>
    <source>
        <strain evidence="10 11">RM9337</strain>
    </source>
</reference>
<sequence length="822" mass="92329">MQRRKFLKLGAATAASVPLSSLSARVLSGDAQAVYDANSGLSANKFGAFWVKSIGKRVVDTEPFEGDAMPTVLNNALIDHIQNETRVRYPYVRKSFLKDPNNSKPHLRGKEEFVRVSWDKAIELTANVLKENFDKYGSEAIWGQLYQWGSLGRVGHARFTARKMLNILGGYVTELGGYSYGGATALLPHITGSVDPTHNPTRWEAILKEAKTIVFWGTNPVVSNKIAIGVPMHNSYAYYDKMRQKNASGEIKIYSVDVYKNESANYFDSDYICVVPCTDTAMMIGMCHYLYESGLYSKEFIEKYTVGFDKFRDYFLGKVDGIVKNLAWASKICGVKEAKLKELCDTLVKDNAVIVSGYAIQRQAYGEQAYQALITLSAMLGHIGKIGGGFVMNDQMHKNADESYIAPRLRAFDAKVADRYITPNGKLAKSKAHEMPNSRLIDALMQPGKEIPRNGKMYKLPHIRVMFNANGSTFTRHPDTNRAVAAIKKVSAIITTEPFWTSNAKFSDIVLPVCLECERTDIEMSNSTNEYIFAIKPLVKPAGESKSDFEIARLICEKWGKEQEEAFSEGKSELDWVKEIYADVVSRASAMGYDMPSFDEFWQKGYFRFDKLDEKKRYFTNYSEFRADPVANALKTPSGKIEIFSQTISDFGYDDCPGHATWFEPFEWLGAKDKKFPIAISGAHSKFRLHSQLNNSMLRQYNEISEREPMLISPKTAKQRGIEDGDVVRVFNDRGEILCGALVTSDVQDDVVIVSEGAWYDPVEFGEKSLCKHGNLNVLTKDVASSKLSQSNTAHTSMVEVEKFRGDLPEVTAFRKPRITKI</sequence>
<evidence type="ECO:0000256" key="4">
    <source>
        <dbReference type="ARBA" id="ARBA00022723"/>
    </source>
</evidence>
<dbReference type="PROSITE" id="PS00932">
    <property type="entry name" value="MOLYBDOPTERIN_PROK_3"/>
    <property type="match status" value="1"/>
</dbReference>
<dbReference type="GO" id="GO:0009061">
    <property type="term" value="P:anaerobic respiration"/>
    <property type="evidence" value="ECO:0007669"/>
    <property type="project" value="TreeGrafter"/>
</dbReference>
<protein>
    <submittedName>
        <fullName evidence="10">Molybdopterin-dependent oxidoreductase</fullName>
    </submittedName>
</protein>
<dbReference type="GO" id="GO:0043546">
    <property type="term" value="F:molybdopterin cofactor binding"/>
    <property type="evidence" value="ECO:0007669"/>
    <property type="project" value="InterPro"/>
</dbReference>
<evidence type="ECO:0000256" key="7">
    <source>
        <dbReference type="SAM" id="SignalP"/>
    </source>
</evidence>
<dbReference type="InterPro" id="IPR006657">
    <property type="entry name" value="MoPterin_dinucl-bd_dom"/>
</dbReference>
<keyword evidence="11" id="KW-1185">Reference proteome</keyword>
<comment type="similarity">
    <text evidence="2">Belongs to the prokaryotic molybdopterin-containing oxidoreductase family.</text>
</comment>
<evidence type="ECO:0000256" key="3">
    <source>
        <dbReference type="ARBA" id="ARBA00022505"/>
    </source>
</evidence>
<dbReference type="Gene3D" id="3.90.55.10">
    <property type="entry name" value="Dimethylsulfoxide Reductase, domain 3"/>
    <property type="match status" value="1"/>
</dbReference>
<evidence type="ECO:0000256" key="1">
    <source>
        <dbReference type="ARBA" id="ARBA00001942"/>
    </source>
</evidence>
<dbReference type="InterPro" id="IPR006311">
    <property type="entry name" value="TAT_signal"/>
</dbReference>
<evidence type="ECO:0000256" key="2">
    <source>
        <dbReference type="ARBA" id="ARBA00010312"/>
    </source>
</evidence>
<dbReference type="SUPFAM" id="SSF53706">
    <property type="entry name" value="Formate dehydrogenase/DMSO reductase, domains 1-3"/>
    <property type="match status" value="1"/>
</dbReference>
<keyword evidence="5 7" id="KW-0732">Signal</keyword>
<feature type="domain" description="Molybdopterin dinucleotide-binding" evidence="9">
    <location>
        <begin position="682"/>
        <end position="796"/>
    </location>
</feature>
<evidence type="ECO:0000256" key="6">
    <source>
        <dbReference type="ARBA" id="ARBA00023002"/>
    </source>
</evidence>
<dbReference type="GO" id="GO:0016491">
    <property type="term" value="F:oxidoreductase activity"/>
    <property type="evidence" value="ECO:0007669"/>
    <property type="project" value="UniProtKB-KW"/>
</dbReference>
<dbReference type="InterPro" id="IPR006656">
    <property type="entry name" value="Mopterin_OxRdtase"/>
</dbReference>
<dbReference type="SUPFAM" id="SSF50692">
    <property type="entry name" value="ADC-like"/>
    <property type="match status" value="1"/>
</dbReference>
<dbReference type="InterPro" id="IPR006655">
    <property type="entry name" value="Mopterin_OxRdtase_prok_CS"/>
</dbReference>
<dbReference type="EMBL" id="LIWG01000011">
    <property type="protein sequence ID" value="MBE3608686.1"/>
    <property type="molecule type" value="Genomic_DNA"/>
</dbReference>
<dbReference type="Proteomes" id="UP000650616">
    <property type="component" value="Unassembled WGS sequence"/>
</dbReference>
<organism evidence="10 11">
    <name type="scientific">Campylobacter californiensis</name>
    <dbReference type="NCBI Taxonomy" id="1032243"/>
    <lineage>
        <taxon>Bacteria</taxon>
        <taxon>Pseudomonadati</taxon>
        <taxon>Campylobacterota</taxon>
        <taxon>Epsilonproteobacteria</taxon>
        <taxon>Campylobacterales</taxon>
        <taxon>Campylobacteraceae</taxon>
        <taxon>Campylobacter</taxon>
    </lineage>
</organism>
<proteinExistence type="inferred from homology"/>
<dbReference type="GO" id="GO:0030288">
    <property type="term" value="C:outer membrane-bounded periplasmic space"/>
    <property type="evidence" value="ECO:0007669"/>
    <property type="project" value="TreeGrafter"/>
</dbReference>
<dbReference type="InterPro" id="IPR050612">
    <property type="entry name" value="Prok_Mopterin_Oxidored"/>
</dbReference>
<dbReference type="GO" id="GO:0030151">
    <property type="term" value="F:molybdenum ion binding"/>
    <property type="evidence" value="ECO:0007669"/>
    <property type="project" value="TreeGrafter"/>
</dbReference>
<feature type="chain" id="PRO_5043901799" evidence="7">
    <location>
        <begin position="24"/>
        <end position="822"/>
    </location>
</feature>
<dbReference type="AlphaFoldDB" id="A0AAW3ZWL7"/>
<dbReference type="PANTHER" id="PTHR43742">
    <property type="entry name" value="TRIMETHYLAMINE-N-OXIDE REDUCTASE"/>
    <property type="match status" value="1"/>
</dbReference>
<feature type="signal peptide" evidence="7">
    <location>
        <begin position="1"/>
        <end position="23"/>
    </location>
</feature>
<dbReference type="Pfam" id="PF00384">
    <property type="entry name" value="Molybdopterin"/>
    <property type="match status" value="1"/>
</dbReference>
<evidence type="ECO:0000256" key="5">
    <source>
        <dbReference type="ARBA" id="ARBA00022729"/>
    </source>
</evidence>
<keyword evidence="3" id="KW-0500">Molybdenum</keyword>
<gene>
    <name evidence="10" type="ORF">CCAL9337_08140</name>
</gene>
<evidence type="ECO:0000313" key="10">
    <source>
        <dbReference type="EMBL" id="MBE3608686.1"/>
    </source>
</evidence>
<dbReference type="InterPro" id="IPR009010">
    <property type="entry name" value="Asp_de-COase-like_dom_sf"/>
</dbReference>
<dbReference type="Gene3D" id="3.40.50.740">
    <property type="match status" value="1"/>
</dbReference>
<dbReference type="Gene3D" id="3.40.228.10">
    <property type="entry name" value="Dimethylsulfoxide Reductase, domain 2"/>
    <property type="match status" value="1"/>
</dbReference>
<evidence type="ECO:0000259" key="8">
    <source>
        <dbReference type="Pfam" id="PF00384"/>
    </source>
</evidence>
<dbReference type="PROSITE" id="PS51318">
    <property type="entry name" value="TAT"/>
    <property type="match status" value="1"/>
</dbReference>
<name>A0AAW3ZWL7_9BACT</name>
<comment type="caution">
    <text evidence="10">The sequence shown here is derived from an EMBL/GenBank/DDBJ whole genome shotgun (WGS) entry which is preliminary data.</text>
</comment>
<dbReference type="Gene3D" id="2.40.40.20">
    <property type="match status" value="1"/>
</dbReference>
<feature type="domain" description="Molybdopterin oxidoreductase" evidence="8">
    <location>
        <begin position="86"/>
        <end position="558"/>
    </location>
</feature>
<keyword evidence="4" id="KW-0479">Metal-binding</keyword>
<dbReference type="RefSeq" id="WP_169938450.1">
    <property type="nucleotide sequence ID" value="NZ_CP012545.1"/>
</dbReference>
<dbReference type="GO" id="GO:0009055">
    <property type="term" value="F:electron transfer activity"/>
    <property type="evidence" value="ECO:0007669"/>
    <property type="project" value="TreeGrafter"/>
</dbReference>
<comment type="cofactor">
    <cofactor evidence="1">
        <name>Mo-bis(molybdopterin guanine dinucleotide)</name>
        <dbReference type="ChEBI" id="CHEBI:60539"/>
    </cofactor>
</comment>
<accession>A0AAW3ZWL7</accession>